<feature type="region of interest" description="Disordered" evidence="2">
    <location>
        <begin position="675"/>
        <end position="697"/>
    </location>
</feature>
<feature type="compositionally biased region" description="Polar residues" evidence="2">
    <location>
        <begin position="479"/>
        <end position="497"/>
    </location>
</feature>
<proteinExistence type="predicted"/>
<feature type="region of interest" description="Disordered" evidence="2">
    <location>
        <begin position="1777"/>
        <end position="1819"/>
    </location>
</feature>
<feature type="compositionally biased region" description="Low complexity" evidence="2">
    <location>
        <begin position="1219"/>
        <end position="1228"/>
    </location>
</feature>
<feature type="region of interest" description="Disordered" evidence="2">
    <location>
        <begin position="398"/>
        <end position="422"/>
    </location>
</feature>
<feature type="region of interest" description="Disordered" evidence="2">
    <location>
        <begin position="1032"/>
        <end position="1054"/>
    </location>
</feature>
<feature type="compositionally biased region" description="Polar residues" evidence="2">
    <location>
        <begin position="1231"/>
        <end position="1243"/>
    </location>
</feature>
<feature type="region of interest" description="Disordered" evidence="2">
    <location>
        <begin position="82"/>
        <end position="115"/>
    </location>
</feature>
<protein>
    <recommendedName>
        <fullName evidence="5">Kinase domain protein</fullName>
    </recommendedName>
</protein>
<feature type="compositionally biased region" description="Low complexity" evidence="2">
    <location>
        <begin position="552"/>
        <end position="562"/>
    </location>
</feature>
<feature type="compositionally biased region" description="Low complexity" evidence="2">
    <location>
        <begin position="681"/>
        <end position="697"/>
    </location>
</feature>
<dbReference type="Proteomes" id="UP000009168">
    <property type="component" value="Unassembled WGS sequence"/>
</dbReference>
<feature type="region of interest" description="Disordered" evidence="2">
    <location>
        <begin position="276"/>
        <end position="300"/>
    </location>
</feature>
<feature type="compositionally biased region" description="Low complexity" evidence="2">
    <location>
        <begin position="279"/>
        <end position="300"/>
    </location>
</feature>
<feature type="coiled-coil region" evidence="1">
    <location>
        <begin position="37"/>
        <end position="64"/>
    </location>
</feature>
<feature type="compositionally biased region" description="Polar residues" evidence="2">
    <location>
        <begin position="563"/>
        <end position="572"/>
    </location>
</feature>
<feature type="compositionally biased region" description="Low complexity" evidence="2">
    <location>
        <begin position="1035"/>
        <end position="1054"/>
    </location>
</feature>
<dbReference type="GeneID" id="7831145"/>
<organism evidence="3 4">
    <name type="scientific">Tetrahymena thermophila (strain SB210)</name>
    <dbReference type="NCBI Taxonomy" id="312017"/>
    <lineage>
        <taxon>Eukaryota</taxon>
        <taxon>Sar</taxon>
        <taxon>Alveolata</taxon>
        <taxon>Ciliophora</taxon>
        <taxon>Intramacronucleata</taxon>
        <taxon>Oligohymenophorea</taxon>
        <taxon>Hymenostomatida</taxon>
        <taxon>Tetrahymenina</taxon>
        <taxon>Tetrahymenidae</taxon>
        <taxon>Tetrahymena</taxon>
    </lineage>
</organism>
<feature type="compositionally biased region" description="Basic and acidic residues" evidence="2">
    <location>
        <begin position="101"/>
        <end position="112"/>
    </location>
</feature>
<feature type="region of interest" description="Disordered" evidence="2">
    <location>
        <begin position="612"/>
        <end position="649"/>
    </location>
</feature>
<evidence type="ECO:0000313" key="3">
    <source>
        <dbReference type="EMBL" id="EAR85185.2"/>
    </source>
</evidence>
<sequence>MARVIQKNQELDLIQMNSQKQNYYNRIIWNDNENRKILNSEQHNQMFQLQNQNLQNELPSMNKQPRREYNFRPKIAITNKLPVEFSQNSRNNSVSASNSKEPQHRIGSHDKGGIVLSSRGDSKNIGRSELYLQAIQSDSQLLQASKINEKNQRAFYQFSEQNDINQRQLLKQVESSNSYYVQAQPSSLDQISKARKNPLNQSEGSAAKDHQFENNNNKRQPQSDANFDNSQINNSCSAHKYDQQYNLQFQNMSPDKKFGQKSQFRQLVKCMHNQEVSGNNNQLQQQQNQNQQLEQQNQQQSVDNNNQFNYLHSQQNYNNNNIHSANIYIQPEDPQAQVNLIQREEKNKSKSHLKTNHFNQILNNSNSQQALVYPKGSTQQKDFDFQAHYFDPTKLQQNNQQKSLIQKQQTQVEQQQKPQKYQENFQSYQNLSSQKLSIQNEKKQKNIQSDTNLKQEQSQQYYVMKYASVNKDQQEVKQKNSASDKSISLNSEHSDSQLNIHKRQMQNQESGMQVNSDLYNQYYMKQTASSNGIQNRKSSFRQIQLQNETQISSNRSSNQSNSTEKCNMQKESQQSHHNHIQYRKNQFPQQSPFNSSQNELYKEKKTSPIIIDKISDQDKQNHNKGNMSNRESQRNESDDQQELMKQNQKVRKSFEIYDINQQRYLIKMQKKQNSQINQLDQSKSQSSQNINPQQSSQNQLFQKANLFTNKVTASQPQKQNETYLEQSEQQETMLNNINKTGNTENFKNKKSDLIPSTHFLKKNIQIQSPTHFDLSQKPQSAKETYTKQFKSPIIENSKFSNIKSENEQGNPRSQLTEQEILKIFSQNNKKQEQNYNFFNQKNKHCSDRILSAKTPLNYEASKNQQGEQLIFNFQTSETDNLDTQQKQKSSKLTLLKGVSLQQLKQLSQQNTPSNKNEDFTDNFTSKVQQLEQQQSNQTNQQQNLEEIITNTNIPNHPTSNFYNILDQKSKFSQMRDDSRFQAFKLKIEQFQSQFNLKTNSTNSDMSPVENLIKLSNRGNKKILIQQNYPSHHRNQIQNQQQQQHSHLQQNKQSLSTNSFSSNLQNFKYDIVQKQLQSVQKNMEDCNTPQNKQENSNYYFNNKFQNQLNLSKNQKPSTDEFLDSKAVVVINKKPRSDIIPQSPSINLEKQSCSIIQCNSNYNSPKYHSEKGSFTDLINKQNIQEQNQKSSNENVNFSNNNLSNDSQTYLSNQKLKQRAFSSHNNLSIHSSNKKTSLENSILQQDSSTNKNSFKKKTKSMQSYGNDIVKSEQLENISSHDEINNIQQHNSKSANYFTHIKNLSYKNEDLLTIKQLQEGNSQQINDINQDRSNSIIQQFQNKSFNTQSPNQKLISSQLSKFQNFTNSIYNFKETNLQQLANSNGLNSSQKTDDKQISFRKTVYQLNNNINQQWQNIDSKQTQDEVEVDNTNLNLKNISKTDQQNENQNENQIITSDQNTPKSPKKLLTPLNQQNSSQNNYELSKFNSPDSKILKRNSFTIKQQVFTPQQQSRQRENLDSINIKTGYKHTYSNSQSPLSENFFSKEIQQNSKSKFQIKLNLLDKESSKLFTNFFANQHKTQVHQNSKSELNVNKLPNSARNFESDNQIQLNKIRINELITVKQISNHIKKVVHVPSLNVYILRSIEINSQNRTIMTQKIADYKSLSEKYPFLLNQIVQVFYNTPESHISILSEYQPLQSLKKVTNCFCTINERSLQQIVIELLTKLQNVDEKEYQHIHINFDNILFDKQAHVKIDCSSREKQTHQKDELLKILKKISIKSQQEDSNQDTKRSSYSKQSSTATSFQNSNVLSQKDNKNDKNTNKHHSLPVSLAILLMEAAIGEDILYDYSSFQFSSFASQDLKKETEYCCFLHSILNKENILYNDQQSLLIKKMLTLQYTTNFIDFLCQCFQNVSINKLSNHLFVKEATNQKFTSINELIPISLKYESEQEVDSQKRLDQILSSLSDSIPNFSSSLHTMKVAKQSLKESHPFVDMLQKDLGLAAWNILSQLKKAYDLSLAI</sequence>
<feature type="region of interest" description="Disordered" evidence="2">
    <location>
        <begin position="1448"/>
        <end position="1485"/>
    </location>
</feature>
<feature type="region of interest" description="Disordered" evidence="2">
    <location>
        <begin position="473"/>
        <end position="497"/>
    </location>
</feature>
<feature type="region of interest" description="Disordered" evidence="2">
    <location>
        <begin position="194"/>
        <end position="234"/>
    </location>
</feature>
<feature type="compositionally biased region" description="Polar residues" evidence="2">
    <location>
        <begin position="1466"/>
        <end position="1485"/>
    </location>
</feature>
<dbReference type="STRING" id="312017.I7MCZ1"/>
<feature type="compositionally biased region" description="Polar residues" evidence="2">
    <location>
        <begin position="213"/>
        <end position="234"/>
    </location>
</feature>
<name>I7MCZ1_TETTS</name>
<accession>I7MCZ1</accession>
<evidence type="ECO:0000256" key="2">
    <source>
        <dbReference type="SAM" id="MobiDB-lite"/>
    </source>
</evidence>
<dbReference type="InParanoid" id="I7MCZ1"/>
<dbReference type="RefSeq" id="XP_001032848.2">
    <property type="nucleotide sequence ID" value="XM_001032848.2"/>
</dbReference>
<dbReference type="SUPFAM" id="SSF56112">
    <property type="entry name" value="Protein kinase-like (PK-like)"/>
    <property type="match status" value="1"/>
</dbReference>
<evidence type="ECO:0000256" key="1">
    <source>
        <dbReference type="SAM" id="Coils"/>
    </source>
</evidence>
<dbReference type="EMBL" id="GG662587">
    <property type="protein sequence ID" value="EAR85185.2"/>
    <property type="molecule type" value="Genomic_DNA"/>
</dbReference>
<feature type="compositionally biased region" description="Polar residues" evidence="2">
    <location>
        <begin position="1449"/>
        <end position="1458"/>
    </location>
</feature>
<feature type="region of interest" description="Disordered" evidence="2">
    <location>
        <begin position="1183"/>
        <end position="1204"/>
    </location>
</feature>
<feature type="compositionally biased region" description="Low complexity" evidence="2">
    <location>
        <begin position="1788"/>
        <end position="1799"/>
    </location>
</feature>
<feature type="region of interest" description="Disordered" evidence="2">
    <location>
        <begin position="548"/>
        <end position="579"/>
    </location>
</feature>
<keyword evidence="1" id="KW-0175">Coiled coil</keyword>
<gene>
    <name evidence="3" type="ORF">TTHERM_00486360</name>
</gene>
<evidence type="ECO:0008006" key="5">
    <source>
        <dbReference type="Google" id="ProtNLM"/>
    </source>
</evidence>
<keyword evidence="4" id="KW-1185">Reference proteome</keyword>
<reference evidence="4" key="1">
    <citation type="journal article" date="2006" name="PLoS Biol.">
        <title>Macronuclear genome sequence of the ciliate Tetrahymena thermophila, a model eukaryote.</title>
        <authorList>
            <person name="Eisen J.A."/>
            <person name="Coyne R.S."/>
            <person name="Wu M."/>
            <person name="Wu D."/>
            <person name="Thiagarajan M."/>
            <person name="Wortman J.R."/>
            <person name="Badger J.H."/>
            <person name="Ren Q."/>
            <person name="Amedeo P."/>
            <person name="Jones K.M."/>
            <person name="Tallon L.J."/>
            <person name="Delcher A.L."/>
            <person name="Salzberg S.L."/>
            <person name="Silva J.C."/>
            <person name="Haas B.J."/>
            <person name="Majoros W.H."/>
            <person name="Farzad M."/>
            <person name="Carlton J.M."/>
            <person name="Smith R.K. Jr."/>
            <person name="Garg J."/>
            <person name="Pearlman R.E."/>
            <person name="Karrer K.M."/>
            <person name="Sun L."/>
            <person name="Manning G."/>
            <person name="Elde N.C."/>
            <person name="Turkewitz A.P."/>
            <person name="Asai D.J."/>
            <person name="Wilkes D.E."/>
            <person name="Wang Y."/>
            <person name="Cai H."/>
            <person name="Collins K."/>
            <person name="Stewart B.A."/>
            <person name="Lee S.R."/>
            <person name="Wilamowska K."/>
            <person name="Weinberg Z."/>
            <person name="Ruzzo W.L."/>
            <person name="Wloga D."/>
            <person name="Gaertig J."/>
            <person name="Frankel J."/>
            <person name="Tsao C.-C."/>
            <person name="Gorovsky M.A."/>
            <person name="Keeling P.J."/>
            <person name="Waller R.F."/>
            <person name="Patron N.J."/>
            <person name="Cherry J.M."/>
            <person name="Stover N.A."/>
            <person name="Krieger C.J."/>
            <person name="del Toro C."/>
            <person name="Ryder H.F."/>
            <person name="Williamson S.C."/>
            <person name="Barbeau R.A."/>
            <person name="Hamilton E.P."/>
            <person name="Orias E."/>
        </authorList>
    </citation>
    <scope>NUCLEOTIDE SEQUENCE [LARGE SCALE GENOMIC DNA]</scope>
    <source>
        <strain evidence="4">SB210</strain>
    </source>
</reference>
<dbReference type="KEGG" id="tet:TTHERM_00486360"/>
<feature type="compositionally biased region" description="Low complexity" evidence="2">
    <location>
        <begin position="86"/>
        <end position="99"/>
    </location>
</feature>
<feature type="region of interest" description="Disordered" evidence="2">
    <location>
        <begin position="1218"/>
        <end position="1259"/>
    </location>
</feature>
<evidence type="ECO:0000313" key="4">
    <source>
        <dbReference type="Proteomes" id="UP000009168"/>
    </source>
</evidence>
<dbReference type="InterPro" id="IPR011009">
    <property type="entry name" value="Kinase-like_dom_sf"/>
</dbReference>